<dbReference type="InterPro" id="IPR032164">
    <property type="entry name" value="DUF5000"/>
</dbReference>
<proteinExistence type="predicted"/>
<feature type="domain" description="F5/8 type C" evidence="1">
    <location>
        <begin position="218"/>
        <end position="394"/>
    </location>
</feature>
<dbReference type="STRING" id="1382798.PK35_03110"/>
<dbReference type="Pfam" id="PF17166">
    <property type="entry name" value="DUF5126"/>
    <property type="match status" value="1"/>
</dbReference>
<dbReference type="Gene3D" id="2.60.120.260">
    <property type="entry name" value="Galactose-binding domain-like"/>
    <property type="match status" value="1"/>
</dbReference>
<dbReference type="PATRIC" id="fig|1382798.3.peg.633"/>
<dbReference type="InterPro" id="IPR033431">
    <property type="entry name" value="DUF5126"/>
</dbReference>
<dbReference type="InterPro" id="IPR000421">
    <property type="entry name" value="FA58C"/>
</dbReference>
<dbReference type="RefSeq" id="WP_044625260.1">
    <property type="nucleotide sequence ID" value="NZ_JTDV01000001.1"/>
</dbReference>
<dbReference type="InterPro" id="IPR008979">
    <property type="entry name" value="Galactose-bd-like_sf"/>
</dbReference>
<gene>
    <name evidence="2" type="ORF">PK35_03110</name>
</gene>
<evidence type="ECO:0000259" key="1">
    <source>
        <dbReference type="PROSITE" id="PS50022"/>
    </source>
</evidence>
<dbReference type="PROSITE" id="PS51257">
    <property type="entry name" value="PROKAR_LIPOPROTEIN"/>
    <property type="match status" value="1"/>
</dbReference>
<dbReference type="AlphaFoldDB" id="A0A0D7W758"/>
<dbReference type="Pfam" id="PF16323">
    <property type="entry name" value="DUF4959"/>
    <property type="match status" value="1"/>
</dbReference>
<accession>A0A0D7W758</accession>
<protein>
    <recommendedName>
        <fullName evidence="1">F5/8 type C domain-containing protein</fullName>
    </recommendedName>
</protein>
<comment type="caution">
    <text evidence="2">The sequence shown here is derived from an EMBL/GenBank/DDBJ whole genome shotgun (WGS) entry which is preliminary data.</text>
</comment>
<dbReference type="Pfam" id="PF16391">
    <property type="entry name" value="DUF5000"/>
    <property type="match status" value="1"/>
</dbReference>
<dbReference type="SUPFAM" id="SSF49785">
    <property type="entry name" value="Galactose-binding domain-like"/>
    <property type="match status" value="1"/>
</dbReference>
<keyword evidence="3" id="KW-1185">Reference proteome</keyword>
<reference evidence="2 3" key="1">
    <citation type="journal article" date="2015" name="Antonie Van Leeuwenhoek">
        <title>Tamlana nanhaiensis sp. nov., isolated from surface seawater collected from the South China Sea.</title>
        <authorList>
            <person name="Liu X."/>
            <person name="Lai Q."/>
            <person name="Du Y."/>
            <person name="Li G."/>
            <person name="Sun F."/>
            <person name="Shao Z."/>
        </authorList>
    </citation>
    <scope>NUCLEOTIDE SEQUENCE [LARGE SCALE GENOMIC DNA]</scope>
    <source>
        <strain evidence="2 3">FHC16</strain>
    </source>
</reference>
<evidence type="ECO:0000313" key="3">
    <source>
        <dbReference type="Proteomes" id="UP000032361"/>
    </source>
</evidence>
<dbReference type="Proteomes" id="UP000032361">
    <property type="component" value="Unassembled WGS sequence"/>
</dbReference>
<evidence type="ECO:0000313" key="2">
    <source>
        <dbReference type="EMBL" id="KJD34834.1"/>
    </source>
</evidence>
<dbReference type="EMBL" id="JTDV01000001">
    <property type="protein sequence ID" value="KJD34834.1"/>
    <property type="molecule type" value="Genomic_DNA"/>
</dbReference>
<name>A0A0D7W758_9FLAO</name>
<sequence>MKNKFKYIAGLVLFAGFIACQEEGREDLIDQSGSSPGIITNIEITPTPGGAIVNYDIPNDENYLYAKAVYEAPAGVPREAKSSKYDNELILEGYGDTNSHNVKFYSIGRNTKQSDAVEKSFNPLTPSIFEVAKTIDIKAVFGGIEVLYDNPTEANIILEILVDTLGTKTEYIPYDKLYTKLIDGRWVLRGFDAVESNFAVTVSDPFGNKTEMIEATVTPLFEILIPKDGFADLRLPTDSRSLRSKNPITHLWDDVISYSNFWASDQNQDPMPKWISLDFGTKYKLSRLKLWFRGDREYQDGNFPTDWDIYGSNDPNPDGSWDSWTFLHHFDEPYKPSGQPHKQNTQEDIDYARQGIDYEFINIPDGYRFYRFKFNETTGGGAFIIITEMSFWGKVEE</sequence>
<dbReference type="PROSITE" id="PS50022">
    <property type="entry name" value="FA58C_3"/>
    <property type="match status" value="1"/>
</dbReference>
<dbReference type="InterPro" id="IPR032527">
    <property type="entry name" value="DUF4959"/>
</dbReference>
<organism evidence="2 3">
    <name type="scientific">Neotamlana nanhaiensis</name>
    <dbReference type="NCBI Taxonomy" id="1382798"/>
    <lineage>
        <taxon>Bacteria</taxon>
        <taxon>Pseudomonadati</taxon>
        <taxon>Bacteroidota</taxon>
        <taxon>Flavobacteriia</taxon>
        <taxon>Flavobacteriales</taxon>
        <taxon>Flavobacteriaceae</taxon>
        <taxon>Neotamlana</taxon>
    </lineage>
</organism>